<keyword evidence="5" id="KW-0479">Metal-binding</keyword>
<evidence type="ECO:0000256" key="7">
    <source>
        <dbReference type="ARBA" id="ARBA00022786"/>
    </source>
</evidence>
<name>A0ABR0STK9_9HYPO</name>
<feature type="compositionally biased region" description="Basic and acidic residues" evidence="11">
    <location>
        <begin position="355"/>
        <end position="364"/>
    </location>
</feature>
<dbReference type="InterPro" id="IPR013083">
    <property type="entry name" value="Znf_RING/FYVE/PHD"/>
</dbReference>
<accession>A0ABR0STK9</accession>
<protein>
    <submittedName>
        <fullName evidence="13">E3 SUMO-protein ligase nse2</fullName>
    </submittedName>
</protein>
<dbReference type="InterPro" id="IPR004181">
    <property type="entry name" value="Znf_MIZ"/>
</dbReference>
<dbReference type="PANTHER" id="PTHR21330">
    <property type="entry name" value="E3 SUMO-PROTEIN LIGASE NSE2"/>
    <property type="match status" value="1"/>
</dbReference>
<comment type="subcellular location">
    <subcellularLocation>
        <location evidence="1">Nucleus</location>
    </subcellularLocation>
</comment>
<feature type="domain" description="SP-RING-type" evidence="12">
    <location>
        <begin position="271"/>
        <end position="356"/>
    </location>
</feature>
<evidence type="ECO:0000256" key="4">
    <source>
        <dbReference type="ARBA" id="ARBA00022679"/>
    </source>
</evidence>
<feature type="compositionally biased region" description="Low complexity" evidence="11">
    <location>
        <begin position="15"/>
        <end position="28"/>
    </location>
</feature>
<evidence type="ECO:0000256" key="11">
    <source>
        <dbReference type="SAM" id="MobiDB-lite"/>
    </source>
</evidence>
<feature type="compositionally biased region" description="Polar residues" evidence="11">
    <location>
        <begin position="255"/>
        <end position="268"/>
    </location>
</feature>
<feature type="region of interest" description="Disordered" evidence="11">
    <location>
        <begin position="153"/>
        <end position="193"/>
    </location>
</feature>
<evidence type="ECO:0000256" key="6">
    <source>
        <dbReference type="ARBA" id="ARBA00022771"/>
    </source>
</evidence>
<feature type="region of interest" description="Disordered" evidence="11">
    <location>
        <begin position="251"/>
        <end position="272"/>
    </location>
</feature>
<keyword evidence="4" id="KW-0808">Transferase</keyword>
<proteinExistence type="inferred from homology"/>
<feature type="region of interest" description="Disordered" evidence="11">
    <location>
        <begin position="95"/>
        <end position="115"/>
    </location>
</feature>
<organism evidence="13 14">
    <name type="scientific">Cladobotryum mycophilum</name>
    <dbReference type="NCBI Taxonomy" id="491253"/>
    <lineage>
        <taxon>Eukaryota</taxon>
        <taxon>Fungi</taxon>
        <taxon>Dikarya</taxon>
        <taxon>Ascomycota</taxon>
        <taxon>Pezizomycotina</taxon>
        <taxon>Sordariomycetes</taxon>
        <taxon>Hypocreomycetidae</taxon>
        <taxon>Hypocreales</taxon>
        <taxon>Hypocreaceae</taxon>
        <taxon>Cladobotryum</taxon>
    </lineage>
</organism>
<feature type="compositionally biased region" description="Basic and acidic residues" evidence="11">
    <location>
        <begin position="389"/>
        <end position="400"/>
    </location>
</feature>
<keyword evidence="6 10" id="KW-0863">Zinc-finger</keyword>
<reference evidence="13 14" key="1">
    <citation type="submission" date="2024-01" db="EMBL/GenBank/DDBJ databases">
        <title>Complete genome of Cladobotryum mycophilum ATHUM6906.</title>
        <authorList>
            <person name="Christinaki A.C."/>
            <person name="Myridakis A.I."/>
            <person name="Kouvelis V.N."/>
        </authorList>
    </citation>
    <scope>NUCLEOTIDE SEQUENCE [LARGE SCALE GENOMIC DNA]</scope>
    <source>
        <strain evidence="13 14">ATHUM6906</strain>
    </source>
</reference>
<keyword evidence="14" id="KW-1185">Reference proteome</keyword>
<comment type="similarity">
    <text evidence="3">Belongs to the NSE2 family.</text>
</comment>
<dbReference type="InterPro" id="IPR026846">
    <property type="entry name" value="Nse2(Mms21)"/>
</dbReference>
<evidence type="ECO:0000256" key="9">
    <source>
        <dbReference type="ARBA" id="ARBA00023242"/>
    </source>
</evidence>
<dbReference type="Proteomes" id="UP001338125">
    <property type="component" value="Unassembled WGS sequence"/>
</dbReference>
<dbReference type="Pfam" id="PF11789">
    <property type="entry name" value="zf-Nse"/>
    <property type="match status" value="1"/>
</dbReference>
<evidence type="ECO:0000256" key="5">
    <source>
        <dbReference type="ARBA" id="ARBA00022723"/>
    </source>
</evidence>
<keyword evidence="7" id="KW-0833">Ubl conjugation pathway</keyword>
<evidence type="ECO:0000256" key="3">
    <source>
        <dbReference type="ARBA" id="ARBA00008212"/>
    </source>
</evidence>
<evidence type="ECO:0000256" key="2">
    <source>
        <dbReference type="ARBA" id="ARBA00004718"/>
    </source>
</evidence>
<dbReference type="PANTHER" id="PTHR21330:SF1">
    <property type="entry name" value="E3 SUMO-PROTEIN LIGASE NSE2"/>
    <property type="match status" value="1"/>
</dbReference>
<sequence length="400" mass="45178">MSRRLFNRSGRPAGANNASSSNTTSIAALPDYEPLSCPLNDSARRALGDLSNNRGTAPYETQLRDSVRNLGHSVGDLHERLRTRKERLADLYQRRQEKGIDKSQEEERLESHLPDFEKEIEQLTRESERALRQVIDRRAELEDEAAVLGDLFTGAATRSSGPASSSRKRRANDVPDEDDEQDDALEEPEVSSILDTYRDLRTKKKAEYTSMSAHERYGLNNDYAGFKKLWHDAAAGEDGPPLPDASKWFLPNGQPDMSTPAQHGQQGSLDDDDDVAVSRETISVNCPLTLLPMAEPYSNRKCPHTFEKAAILDYLPVRGEAQCPQTGCSQTFSRTRFKDDFFLDEAMLRRIQRTRQAEEARNDMDDQEDEEGNESLVMGTQRRVRGSRLKQERSTAEPEE</sequence>
<comment type="caution">
    <text evidence="13">The sequence shown here is derived from an EMBL/GenBank/DDBJ whole genome shotgun (WGS) entry which is preliminary data.</text>
</comment>
<evidence type="ECO:0000256" key="1">
    <source>
        <dbReference type="ARBA" id="ARBA00004123"/>
    </source>
</evidence>
<evidence type="ECO:0000313" key="14">
    <source>
        <dbReference type="Proteomes" id="UP001338125"/>
    </source>
</evidence>
<evidence type="ECO:0000259" key="12">
    <source>
        <dbReference type="PROSITE" id="PS51044"/>
    </source>
</evidence>
<dbReference type="Gene3D" id="3.30.40.10">
    <property type="entry name" value="Zinc/RING finger domain, C3HC4 (zinc finger)"/>
    <property type="match status" value="1"/>
</dbReference>
<evidence type="ECO:0000256" key="10">
    <source>
        <dbReference type="PROSITE-ProRule" id="PRU00452"/>
    </source>
</evidence>
<gene>
    <name evidence="13" type="ORF">PT974_03510</name>
</gene>
<comment type="pathway">
    <text evidence="2">Protein modification; protein sumoylation.</text>
</comment>
<evidence type="ECO:0000313" key="13">
    <source>
        <dbReference type="EMBL" id="KAK5995116.1"/>
    </source>
</evidence>
<feature type="region of interest" description="Disordered" evidence="11">
    <location>
        <begin position="354"/>
        <end position="400"/>
    </location>
</feature>
<evidence type="ECO:0000256" key="8">
    <source>
        <dbReference type="ARBA" id="ARBA00022833"/>
    </source>
</evidence>
<feature type="compositionally biased region" description="Polar residues" evidence="11">
    <location>
        <begin position="156"/>
        <end position="165"/>
    </location>
</feature>
<keyword evidence="13" id="KW-0436">Ligase</keyword>
<dbReference type="GO" id="GO:0016874">
    <property type="term" value="F:ligase activity"/>
    <property type="evidence" value="ECO:0007669"/>
    <property type="project" value="UniProtKB-KW"/>
</dbReference>
<dbReference type="CDD" id="cd16651">
    <property type="entry name" value="SPL-RING_NSE2"/>
    <property type="match status" value="1"/>
</dbReference>
<dbReference type="EMBL" id="JAVFKD010000004">
    <property type="protein sequence ID" value="KAK5995116.1"/>
    <property type="molecule type" value="Genomic_DNA"/>
</dbReference>
<dbReference type="PROSITE" id="PS51044">
    <property type="entry name" value="ZF_SP_RING"/>
    <property type="match status" value="1"/>
</dbReference>
<feature type="compositionally biased region" description="Acidic residues" evidence="11">
    <location>
        <begin position="174"/>
        <end position="189"/>
    </location>
</feature>
<feature type="region of interest" description="Disordered" evidence="11">
    <location>
        <begin position="1"/>
        <end position="58"/>
    </location>
</feature>
<keyword evidence="8" id="KW-0862">Zinc</keyword>
<dbReference type="SUPFAM" id="SSF57850">
    <property type="entry name" value="RING/U-box"/>
    <property type="match status" value="1"/>
</dbReference>
<keyword evidence="9" id="KW-0539">Nucleus</keyword>